<dbReference type="InterPro" id="IPR001242">
    <property type="entry name" value="Condensation_dom"/>
</dbReference>
<dbReference type="GO" id="GO:0008610">
    <property type="term" value="P:lipid biosynthetic process"/>
    <property type="evidence" value="ECO:0007669"/>
    <property type="project" value="UniProtKB-ARBA"/>
</dbReference>
<dbReference type="GO" id="GO:0031177">
    <property type="term" value="F:phosphopantetheine binding"/>
    <property type="evidence" value="ECO:0007669"/>
    <property type="project" value="TreeGrafter"/>
</dbReference>
<reference evidence="2" key="1">
    <citation type="submission" date="2014-01" db="EMBL/GenBank/DDBJ databases">
        <authorList>
            <person name="Brown-Elliot B."/>
            <person name="Wallace R."/>
            <person name="Lenaerts A."/>
            <person name="Ordway D."/>
            <person name="DeGroote M.A."/>
            <person name="Parker T."/>
            <person name="Sizemore C."/>
            <person name="Tallon L.J."/>
            <person name="Sadzewicz L.K."/>
            <person name="Sengamalay N."/>
            <person name="Fraser C.M."/>
            <person name="Hine E."/>
            <person name="Shefchek K.A."/>
            <person name="Das S.P."/>
            <person name="Tettelin H."/>
        </authorList>
    </citation>
    <scope>NUCLEOTIDE SEQUENCE [LARGE SCALE GENOMIC DNA]</scope>
    <source>
        <strain evidence="2">4042</strain>
    </source>
</reference>
<comment type="caution">
    <text evidence="2">The sequence shown here is derived from an EMBL/GenBank/DDBJ whole genome shotgun (WGS) entry which is preliminary data.</text>
</comment>
<dbReference type="GO" id="GO:0003824">
    <property type="term" value="F:catalytic activity"/>
    <property type="evidence" value="ECO:0007669"/>
    <property type="project" value="InterPro"/>
</dbReference>
<dbReference type="SUPFAM" id="SSF52777">
    <property type="entry name" value="CoA-dependent acyltransferases"/>
    <property type="match status" value="1"/>
</dbReference>
<dbReference type="Gene3D" id="3.30.559.30">
    <property type="entry name" value="Nonribosomal peptide synthetase, condensation domain"/>
    <property type="match status" value="1"/>
</dbReference>
<dbReference type="PANTHER" id="PTHR45527:SF1">
    <property type="entry name" value="FATTY ACID SYNTHASE"/>
    <property type="match status" value="1"/>
</dbReference>
<accession>X8AP26</accession>
<dbReference type="GO" id="GO:0005737">
    <property type="term" value="C:cytoplasm"/>
    <property type="evidence" value="ECO:0007669"/>
    <property type="project" value="TreeGrafter"/>
</dbReference>
<protein>
    <submittedName>
        <fullName evidence="2">Condensation domain protein</fullName>
    </submittedName>
</protein>
<sequence>MRELFAGYYGQRLPAPASYRSFITWLADRDLDAARTAWRAVFDGFDNPTLVAARPVGAGRRGVAPVKVPERITRAVSELARSQHTTVNTVLQAGFAQLLMLLTGQRDVAFGTRVSGRPAEVAGAESMVGLLINTVPVRARITGKPRSPSCSSSCSTCTTTHSNISTWRLAIHRATGHEQLFDTLFVYENYPIDTAALSGADGWPSPSSPPANTTLPAVRGGRARRELVLRVEFDTEVFDAPASRRSPSGCGGCWWR</sequence>
<evidence type="ECO:0000259" key="1">
    <source>
        <dbReference type="Pfam" id="PF00668"/>
    </source>
</evidence>
<dbReference type="Pfam" id="PF00668">
    <property type="entry name" value="Condensation"/>
    <property type="match status" value="1"/>
</dbReference>
<gene>
    <name evidence="2" type="ORF">I553_8940</name>
</gene>
<name>X8AP26_MYCXE</name>
<dbReference type="EMBL" id="JAOB01000050">
    <property type="protein sequence ID" value="EUA32886.1"/>
    <property type="molecule type" value="Genomic_DNA"/>
</dbReference>
<dbReference type="GO" id="GO:0044550">
    <property type="term" value="P:secondary metabolite biosynthetic process"/>
    <property type="evidence" value="ECO:0007669"/>
    <property type="project" value="TreeGrafter"/>
</dbReference>
<organism evidence="2">
    <name type="scientific">Mycobacterium xenopi 4042</name>
    <dbReference type="NCBI Taxonomy" id="1299334"/>
    <lineage>
        <taxon>Bacteria</taxon>
        <taxon>Bacillati</taxon>
        <taxon>Actinomycetota</taxon>
        <taxon>Actinomycetes</taxon>
        <taxon>Mycobacteriales</taxon>
        <taxon>Mycobacteriaceae</taxon>
        <taxon>Mycobacterium</taxon>
    </lineage>
</organism>
<feature type="domain" description="Condensation" evidence="1">
    <location>
        <begin position="1"/>
        <end position="193"/>
    </location>
</feature>
<dbReference type="PATRIC" id="fig|1299334.3.peg.5367"/>
<evidence type="ECO:0000313" key="2">
    <source>
        <dbReference type="EMBL" id="EUA32886.1"/>
    </source>
</evidence>
<dbReference type="InterPro" id="IPR023213">
    <property type="entry name" value="CAT-like_dom_sf"/>
</dbReference>
<proteinExistence type="predicted"/>
<dbReference type="GO" id="GO:0043041">
    <property type="term" value="P:amino acid activation for nonribosomal peptide biosynthetic process"/>
    <property type="evidence" value="ECO:0007669"/>
    <property type="project" value="TreeGrafter"/>
</dbReference>
<dbReference type="Gene3D" id="3.30.559.10">
    <property type="entry name" value="Chloramphenicol acetyltransferase-like domain"/>
    <property type="match status" value="1"/>
</dbReference>
<dbReference type="PANTHER" id="PTHR45527">
    <property type="entry name" value="NONRIBOSOMAL PEPTIDE SYNTHETASE"/>
    <property type="match status" value="1"/>
</dbReference>
<dbReference type="AlphaFoldDB" id="X8AP26"/>